<keyword evidence="2" id="KW-1185">Reference proteome</keyword>
<gene>
    <name evidence="1" type="ORF">ACERLL_13590</name>
</gene>
<proteinExistence type="predicted"/>
<dbReference type="EMBL" id="JBGUAW010000009">
    <property type="protein sequence ID" value="MFA9461852.1"/>
    <property type="molecule type" value="Genomic_DNA"/>
</dbReference>
<name>A0ABV4TX05_9GAMM</name>
<organism evidence="1 2">
    <name type="scientific">Thiohalorhabdus methylotrophus</name>
    <dbReference type="NCBI Taxonomy" id="3242694"/>
    <lineage>
        <taxon>Bacteria</taxon>
        <taxon>Pseudomonadati</taxon>
        <taxon>Pseudomonadota</taxon>
        <taxon>Gammaproteobacteria</taxon>
        <taxon>Thiohalorhabdales</taxon>
        <taxon>Thiohalorhabdaceae</taxon>
        <taxon>Thiohalorhabdus</taxon>
    </lineage>
</organism>
<reference evidence="1 2" key="1">
    <citation type="submission" date="2024-08" db="EMBL/GenBank/DDBJ databases">
        <title>Whole-genome sequencing of halo(alkali)philic microorganisms from hypersaline lakes.</title>
        <authorList>
            <person name="Sorokin D.Y."/>
            <person name="Merkel A.Y."/>
            <person name="Messina E."/>
            <person name="Yakimov M."/>
        </authorList>
    </citation>
    <scope>NUCLEOTIDE SEQUENCE [LARGE SCALE GENOMIC DNA]</scope>
    <source>
        <strain evidence="1 2">Cl-TMA</strain>
    </source>
</reference>
<evidence type="ECO:0000313" key="2">
    <source>
        <dbReference type="Proteomes" id="UP001575181"/>
    </source>
</evidence>
<accession>A0ABV4TX05</accession>
<evidence type="ECO:0000313" key="1">
    <source>
        <dbReference type="EMBL" id="MFA9461852.1"/>
    </source>
</evidence>
<protein>
    <submittedName>
        <fullName evidence="1">Uncharacterized protein</fullName>
    </submittedName>
</protein>
<dbReference type="Proteomes" id="UP001575181">
    <property type="component" value="Unassembled WGS sequence"/>
</dbReference>
<dbReference type="RefSeq" id="WP_373656641.1">
    <property type="nucleotide sequence ID" value="NZ_JBGUAW010000009.1"/>
</dbReference>
<comment type="caution">
    <text evidence="1">The sequence shown here is derived from an EMBL/GenBank/DDBJ whole genome shotgun (WGS) entry which is preliminary data.</text>
</comment>
<sequence>MKERTDAGRGGIALGLDNLDLSLQFLMTRYARSPDPGTAQAVVDHLTMLLKHPLVAELPEYRAFYNQQLACWQDLAHPSGQVERRRWRRLVPSLSHN</sequence>